<protein>
    <submittedName>
        <fullName evidence="1">Glycosyltransferase family 2 protein</fullName>
    </submittedName>
</protein>
<sequence>MPNVYLKTPVAFIIFNRPHTTERVFETIRQAKPAKLLVIADGSRPDRPDEAEKCALTRAIIDRVDWDCEVIKNYADTNLGCKQRVSSGIDWVFNNVEEAIILEDDCLPDPTFFRFCEELLEKYRYDERIMMVTGFNIQGQWKPNIQSYHFTYYGSIWGWASWRRAWKYYDINMELWSKPETRERLRDVICDSKQSLTREKHFDEVYYGKIDTWDYQWDLARFLQSGLSVVPSKNLIQNIGFDQAASRTAEDRKGLSKIPIISMSFPLIEPCTITQNREYSFLFYQKAYTHTLRDKISWKLKKIFSN</sequence>
<keyword evidence="2" id="KW-1185">Reference proteome</keyword>
<dbReference type="AlphaFoldDB" id="A0AAP5M599"/>
<dbReference type="InterPro" id="IPR029044">
    <property type="entry name" value="Nucleotide-diphossugar_trans"/>
</dbReference>
<organism evidence="1 2">
    <name type="scientific">Aetokthonos hydrillicola Thurmond2011</name>
    <dbReference type="NCBI Taxonomy" id="2712845"/>
    <lineage>
        <taxon>Bacteria</taxon>
        <taxon>Bacillati</taxon>
        <taxon>Cyanobacteriota</taxon>
        <taxon>Cyanophyceae</taxon>
        <taxon>Nostocales</taxon>
        <taxon>Hapalosiphonaceae</taxon>
        <taxon>Aetokthonos</taxon>
    </lineage>
</organism>
<dbReference type="SUPFAM" id="SSF53448">
    <property type="entry name" value="Nucleotide-diphospho-sugar transferases"/>
    <property type="match status" value="1"/>
</dbReference>
<dbReference type="Proteomes" id="UP000667802">
    <property type="component" value="Unassembled WGS sequence"/>
</dbReference>
<dbReference type="RefSeq" id="WP_208342288.1">
    <property type="nucleotide sequence ID" value="NZ_CAWQFN010000127.1"/>
</dbReference>
<dbReference type="EMBL" id="JAALHA020000005">
    <property type="protein sequence ID" value="MDR9895671.1"/>
    <property type="molecule type" value="Genomic_DNA"/>
</dbReference>
<name>A0AAP5M599_9CYAN</name>
<evidence type="ECO:0000313" key="1">
    <source>
        <dbReference type="EMBL" id="MDR9895671.1"/>
    </source>
</evidence>
<accession>A0AAP5M599</accession>
<comment type="caution">
    <text evidence="1">The sequence shown here is derived from an EMBL/GenBank/DDBJ whole genome shotgun (WGS) entry which is preliminary data.</text>
</comment>
<proteinExistence type="predicted"/>
<reference evidence="2" key="1">
    <citation type="journal article" date="2021" name="Science">
        <title>Hunting the eagle killer: A cyanobacterial neurotoxin causes vacuolar myelinopathy.</title>
        <authorList>
            <person name="Breinlinger S."/>
            <person name="Phillips T.J."/>
            <person name="Haram B.N."/>
            <person name="Mares J."/>
            <person name="Martinez Yerena J.A."/>
            <person name="Hrouzek P."/>
            <person name="Sobotka R."/>
            <person name="Henderson W.M."/>
            <person name="Schmieder P."/>
            <person name="Williams S.M."/>
            <person name="Lauderdale J.D."/>
            <person name="Wilde H.D."/>
            <person name="Gerrin W."/>
            <person name="Kust A."/>
            <person name="Washington J.W."/>
            <person name="Wagner C."/>
            <person name="Geier B."/>
            <person name="Liebeke M."/>
            <person name="Enke H."/>
            <person name="Niedermeyer T.H.J."/>
            <person name="Wilde S.B."/>
        </authorList>
    </citation>
    <scope>NUCLEOTIDE SEQUENCE [LARGE SCALE GENOMIC DNA]</scope>
    <source>
        <strain evidence="2">Thurmond2011</strain>
    </source>
</reference>
<dbReference type="Gene3D" id="3.90.550.10">
    <property type="entry name" value="Spore Coat Polysaccharide Biosynthesis Protein SpsA, Chain A"/>
    <property type="match status" value="1"/>
</dbReference>
<gene>
    <name evidence="1" type="ORF">G7B40_013995</name>
</gene>
<evidence type="ECO:0000313" key="2">
    <source>
        <dbReference type="Proteomes" id="UP000667802"/>
    </source>
</evidence>